<gene>
    <name evidence="2" type="ORF">OJ996_08700</name>
</gene>
<organism evidence="2 3">
    <name type="scientific">Luteolibacter rhizosphaerae</name>
    <dbReference type="NCBI Taxonomy" id="2989719"/>
    <lineage>
        <taxon>Bacteria</taxon>
        <taxon>Pseudomonadati</taxon>
        <taxon>Verrucomicrobiota</taxon>
        <taxon>Verrucomicrobiia</taxon>
        <taxon>Verrucomicrobiales</taxon>
        <taxon>Verrucomicrobiaceae</taxon>
        <taxon>Luteolibacter</taxon>
    </lineage>
</organism>
<sequence>MVTPASVSKGFNWSASLFVLASALLFGGAAGNWFSTGLVQDSFLLRGLQLSTGALVMGMVVSSLGSLIFGRHPIRWGVGMPFLVYVVGSLTALVSGRDGAISLLYGAPLFLGLSFAAGVMSAFLVDGISSRISRA</sequence>
<comment type="caution">
    <text evidence="2">The sequence shown here is derived from an EMBL/GenBank/DDBJ whole genome shotgun (WGS) entry which is preliminary data.</text>
</comment>
<dbReference type="EMBL" id="JAPDDR010000004">
    <property type="protein sequence ID" value="MCW1913652.1"/>
    <property type="molecule type" value="Genomic_DNA"/>
</dbReference>
<protein>
    <recommendedName>
        <fullName evidence="4">Major facilitator superfamily (MFS) profile domain-containing protein</fullName>
    </recommendedName>
</protein>
<dbReference type="RefSeq" id="WP_264513155.1">
    <property type="nucleotide sequence ID" value="NZ_JAPDDR010000004.1"/>
</dbReference>
<reference evidence="2" key="1">
    <citation type="submission" date="2022-10" db="EMBL/GenBank/DDBJ databases">
        <title>Luteolibacter sp. GHJ8, whole genome shotgun sequencing project.</title>
        <authorList>
            <person name="Zhao G."/>
            <person name="Shen L."/>
        </authorList>
    </citation>
    <scope>NUCLEOTIDE SEQUENCE</scope>
    <source>
        <strain evidence="2">GHJ8</strain>
    </source>
</reference>
<accession>A0ABT3G1U4</accession>
<feature type="transmembrane region" description="Helical" evidence="1">
    <location>
        <begin position="76"/>
        <end position="94"/>
    </location>
</feature>
<evidence type="ECO:0008006" key="4">
    <source>
        <dbReference type="Google" id="ProtNLM"/>
    </source>
</evidence>
<evidence type="ECO:0000313" key="3">
    <source>
        <dbReference type="Proteomes" id="UP001165653"/>
    </source>
</evidence>
<feature type="transmembrane region" description="Helical" evidence="1">
    <location>
        <begin position="100"/>
        <end position="125"/>
    </location>
</feature>
<keyword evidence="1" id="KW-0812">Transmembrane</keyword>
<proteinExistence type="predicted"/>
<evidence type="ECO:0000313" key="2">
    <source>
        <dbReference type="EMBL" id="MCW1913652.1"/>
    </source>
</evidence>
<keyword evidence="1" id="KW-1133">Transmembrane helix</keyword>
<name>A0ABT3G1U4_9BACT</name>
<keyword evidence="1" id="KW-0472">Membrane</keyword>
<keyword evidence="3" id="KW-1185">Reference proteome</keyword>
<dbReference type="Proteomes" id="UP001165653">
    <property type="component" value="Unassembled WGS sequence"/>
</dbReference>
<feature type="transmembrane region" description="Helical" evidence="1">
    <location>
        <begin position="47"/>
        <end position="69"/>
    </location>
</feature>
<evidence type="ECO:0000256" key="1">
    <source>
        <dbReference type="SAM" id="Phobius"/>
    </source>
</evidence>